<dbReference type="Proteomes" id="UP000790833">
    <property type="component" value="Unassembled WGS sequence"/>
</dbReference>
<sequence length="270" mass="29238">MKNGALHHPDNVPFSSGANSDPKDPGTDSVSGSSPKAGGLDSGSGAAAPAAVAGDDAKNDNTPEYAEILDPCTVLHPINQGFIDLRGISALGNDGKAVGFTTRGYEKHRNFTLGICSTPFKKEHDIVDGFPSSQVGAHYYDPKLEKYISLGEFSTKPTFKGKKLVLTYTNGSYCDSLIHKDSGERVRRSTIITFTCDREILSKAHVSYIGSAHDCSYFFEVRSHHACPTAPQVNNLAVIWIFLFILLSALVVYSSGGLLYKYLRNKQTKI</sequence>
<dbReference type="Gene3D" id="2.70.130.10">
    <property type="entry name" value="Mannose-6-phosphate receptor binding domain"/>
    <property type="match status" value="1"/>
</dbReference>
<keyword evidence="5 10" id="KW-1133">Transmembrane helix</keyword>
<accession>A0A9P7V634</accession>
<dbReference type="InterPro" id="IPR009011">
    <property type="entry name" value="Man6P_isomerase_rcpt-bd_dom_sf"/>
</dbReference>
<evidence type="ECO:0000313" key="12">
    <source>
        <dbReference type="EMBL" id="KAG7192049.1"/>
    </source>
</evidence>
<dbReference type="SUPFAM" id="SSF50911">
    <property type="entry name" value="Mannose 6-phosphate receptor domain"/>
    <property type="match status" value="1"/>
</dbReference>
<dbReference type="OrthoDB" id="4504960at2759"/>
<dbReference type="GeneID" id="66115780"/>
<dbReference type="EMBL" id="JAHMUF010000020">
    <property type="protein sequence ID" value="KAG7192049.1"/>
    <property type="molecule type" value="Genomic_DNA"/>
</dbReference>
<reference evidence="12" key="1">
    <citation type="submission" date="2021-03" db="EMBL/GenBank/DDBJ databases">
        <authorList>
            <person name="Palmer J.M."/>
        </authorList>
    </citation>
    <scope>NUCLEOTIDE SEQUENCE</scope>
    <source>
        <strain evidence="12">ARV_011</strain>
    </source>
</reference>
<keyword evidence="6 10" id="KW-0472">Membrane</keyword>
<keyword evidence="8" id="KW-0325">Glycoprotein</keyword>
<proteinExistence type="predicted"/>
<gene>
    <name evidence="12" type="primary">MRL1</name>
    <name evidence="12" type="ORF">KQ657_002406</name>
</gene>
<evidence type="ECO:0000256" key="7">
    <source>
        <dbReference type="ARBA" id="ARBA00023157"/>
    </source>
</evidence>
<evidence type="ECO:0000256" key="8">
    <source>
        <dbReference type="ARBA" id="ARBA00023180"/>
    </source>
</evidence>
<feature type="region of interest" description="Disordered" evidence="9">
    <location>
        <begin position="1"/>
        <end position="59"/>
    </location>
</feature>
<feature type="transmembrane region" description="Helical" evidence="10">
    <location>
        <begin position="237"/>
        <end position="260"/>
    </location>
</feature>
<keyword evidence="12" id="KW-0675">Receptor</keyword>
<dbReference type="GO" id="GO:0010008">
    <property type="term" value="C:endosome membrane"/>
    <property type="evidence" value="ECO:0007669"/>
    <property type="project" value="UniProtKB-SubCell"/>
</dbReference>
<comment type="caution">
    <text evidence="12">The sequence shown here is derived from an EMBL/GenBank/DDBJ whole genome shotgun (WGS) entry which is preliminary data.</text>
</comment>
<evidence type="ECO:0000256" key="4">
    <source>
        <dbReference type="ARBA" id="ARBA00022729"/>
    </source>
</evidence>
<dbReference type="PANTHER" id="PTHR15071">
    <property type="entry name" value="MANNOSE-6-PHOSPHATE RECEPTOR FAMILY MEMBER"/>
    <property type="match status" value="1"/>
</dbReference>
<dbReference type="Pfam" id="PF02157">
    <property type="entry name" value="Man-6-P_recep"/>
    <property type="match status" value="1"/>
</dbReference>
<keyword evidence="2" id="KW-0813">Transport</keyword>
<evidence type="ECO:0000313" key="13">
    <source>
        <dbReference type="Proteomes" id="UP000790833"/>
    </source>
</evidence>
<keyword evidence="13" id="KW-1185">Reference proteome</keyword>
<keyword evidence="3 10" id="KW-0812">Transmembrane</keyword>
<evidence type="ECO:0000256" key="1">
    <source>
        <dbReference type="ARBA" id="ARBA00004614"/>
    </source>
</evidence>
<keyword evidence="7" id="KW-1015">Disulfide bond</keyword>
<protein>
    <submittedName>
        <fullName evidence="12">Cation-independent mannose-6-phosphate receptor CI-MPR</fullName>
    </submittedName>
</protein>
<name>A0A9P7V634_9ASCO</name>
<keyword evidence="4" id="KW-0732">Signal</keyword>
<evidence type="ECO:0000256" key="6">
    <source>
        <dbReference type="ARBA" id="ARBA00023136"/>
    </source>
</evidence>
<dbReference type="PANTHER" id="PTHR15071:SF0">
    <property type="entry name" value="MANNOSE 6-PHOSPHATE RECEPTOR-LIKE PROTEIN 1"/>
    <property type="match status" value="1"/>
</dbReference>
<dbReference type="GO" id="GO:0007034">
    <property type="term" value="P:vacuolar transport"/>
    <property type="evidence" value="ECO:0007669"/>
    <property type="project" value="TreeGrafter"/>
</dbReference>
<evidence type="ECO:0000256" key="3">
    <source>
        <dbReference type="ARBA" id="ARBA00022692"/>
    </source>
</evidence>
<comment type="subcellular location">
    <subcellularLocation>
        <location evidence="1">Golgi apparatus membrane</location>
        <topology evidence="1">Single-pass type I membrane protein</topology>
    </subcellularLocation>
</comment>
<dbReference type="InterPro" id="IPR028927">
    <property type="entry name" value="Man-6-P_rcpt"/>
</dbReference>
<evidence type="ECO:0000256" key="2">
    <source>
        <dbReference type="ARBA" id="ARBA00022448"/>
    </source>
</evidence>
<dbReference type="RefSeq" id="XP_043047600.1">
    <property type="nucleotide sequence ID" value="XM_043193174.1"/>
</dbReference>
<dbReference type="PROSITE" id="PS51914">
    <property type="entry name" value="MRH"/>
    <property type="match status" value="1"/>
</dbReference>
<evidence type="ECO:0000256" key="5">
    <source>
        <dbReference type="ARBA" id="ARBA00022989"/>
    </source>
</evidence>
<evidence type="ECO:0000256" key="9">
    <source>
        <dbReference type="SAM" id="MobiDB-lite"/>
    </source>
</evidence>
<feature type="domain" description="MRH" evidence="11">
    <location>
        <begin position="70"/>
        <end position="229"/>
    </location>
</feature>
<evidence type="ECO:0000256" key="10">
    <source>
        <dbReference type="SAM" id="Phobius"/>
    </source>
</evidence>
<dbReference type="GO" id="GO:0000139">
    <property type="term" value="C:Golgi membrane"/>
    <property type="evidence" value="ECO:0007669"/>
    <property type="project" value="UniProtKB-SubCell"/>
</dbReference>
<dbReference type="AlphaFoldDB" id="A0A9P7V634"/>
<organism evidence="12 13">
    <name type="scientific">Scheffersomyces spartinae</name>
    <dbReference type="NCBI Taxonomy" id="45513"/>
    <lineage>
        <taxon>Eukaryota</taxon>
        <taxon>Fungi</taxon>
        <taxon>Dikarya</taxon>
        <taxon>Ascomycota</taxon>
        <taxon>Saccharomycotina</taxon>
        <taxon>Pichiomycetes</taxon>
        <taxon>Debaryomycetaceae</taxon>
        <taxon>Scheffersomyces</taxon>
    </lineage>
</organism>
<evidence type="ECO:0000259" key="11">
    <source>
        <dbReference type="PROSITE" id="PS51914"/>
    </source>
</evidence>
<dbReference type="GO" id="GO:0005770">
    <property type="term" value="C:late endosome"/>
    <property type="evidence" value="ECO:0007669"/>
    <property type="project" value="TreeGrafter"/>
</dbReference>
<feature type="compositionally biased region" description="Low complexity" evidence="9">
    <location>
        <begin position="37"/>
        <end position="54"/>
    </location>
</feature>
<dbReference type="InterPro" id="IPR044865">
    <property type="entry name" value="MRH_dom"/>
</dbReference>